<keyword evidence="9" id="KW-1185">Reference proteome</keyword>
<keyword evidence="6 7" id="KW-0472">Membrane</keyword>
<keyword evidence="4 7" id="KW-0812">Transmembrane</keyword>
<proteinExistence type="inferred from homology"/>
<dbReference type="PANTHER" id="PTHR34584">
    <property type="entry name" value="NA(+)/H(+) ANTIPORTER SUBUNIT E1"/>
    <property type="match status" value="1"/>
</dbReference>
<dbReference type="AlphaFoldDB" id="E6VT46"/>
<dbReference type="OrthoDB" id="9807187at2"/>
<dbReference type="GO" id="GO:0005886">
    <property type="term" value="C:plasma membrane"/>
    <property type="evidence" value="ECO:0007669"/>
    <property type="project" value="UniProtKB-SubCell"/>
</dbReference>
<comment type="subcellular location">
    <subcellularLocation>
        <location evidence="1">Cell membrane</location>
        <topology evidence="1">Multi-pass membrane protein</topology>
    </subcellularLocation>
</comment>
<reference evidence="8 9" key="2">
    <citation type="journal article" date="2014" name="Genome Announc.">
        <title>Complete Genome Sequence of the Subsurface, Mesophilic Sulfate-Reducing Bacterium Desulfovibrio aespoeensis Aspo-2.</title>
        <authorList>
            <person name="Pedersen K."/>
            <person name="Bengtsson A."/>
            <person name="Edlund J."/>
            <person name="Rabe L."/>
            <person name="Hazen T."/>
            <person name="Chakraborty R."/>
            <person name="Goodwin L."/>
            <person name="Shapiro N."/>
        </authorList>
    </citation>
    <scope>NUCLEOTIDE SEQUENCE [LARGE SCALE GENOMIC DNA]</scope>
    <source>
        <strain evidence="9">ATCC 700646 / DSM 10631 / Aspo-2</strain>
    </source>
</reference>
<sequence>MDQMTESVRVVRKGAPKAAVSRRGDAAISFVLRFLLLFGTWLILSGMFDAFHMTVGAFCSAFVTWISTDIFPPEVRSFRKLRALWLLALYVPWLVLEIAKCNMRLLRLAFDPHLNDKIYPRIVTFKTVLRTKLALTFLANSITMTPGTITVSIDERGYVSVHAFDEVAAEGLPGDMEKKIKAIFEEL</sequence>
<dbReference type="Pfam" id="PF01899">
    <property type="entry name" value="MNHE"/>
    <property type="match status" value="1"/>
</dbReference>
<dbReference type="PIRSF" id="PIRSF019239">
    <property type="entry name" value="MrpE"/>
    <property type="match status" value="1"/>
</dbReference>
<dbReference type="HOGENOM" id="CLU_086615_2_0_7"/>
<dbReference type="EMBL" id="CP002431">
    <property type="protein sequence ID" value="ADU62096.1"/>
    <property type="molecule type" value="Genomic_DNA"/>
</dbReference>
<comment type="similarity">
    <text evidence="2">Belongs to the CPA3 antiporters (TC 2.A.63) subunit E family.</text>
</comment>
<accession>E6VT46</accession>
<dbReference type="GO" id="GO:0008324">
    <property type="term" value="F:monoatomic cation transmembrane transporter activity"/>
    <property type="evidence" value="ECO:0007669"/>
    <property type="project" value="InterPro"/>
</dbReference>
<evidence type="ECO:0000256" key="7">
    <source>
        <dbReference type="SAM" id="Phobius"/>
    </source>
</evidence>
<dbReference type="eggNOG" id="COG1863">
    <property type="taxonomic scope" value="Bacteria"/>
</dbReference>
<dbReference type="STRING" id="643562.Daes_1080"/>
<dbReference type="InterPro" id="IPR002758">
    <property type="entry name" value="Cation_antiport_E"/>
</dbReference>
<evidence type="ECO:0000256" key="3">
    <source>
        <dbReference type="ARBA" id="ARBA00022475"/>
    </source>
</evidence>
<evidence type="ECO:0000256" key="5">
    <source>
        <dbReference type="ARBA" id="ARBA00022989"/>
    </source>
</evidence>
<feature type="transmembrane region" description="Helical" evidence="7">
    <location>
        <begin position="83"/>
        <end position="99"/>
    </location>
</feature>
<keyword evidence="3" id="KW-1003">Cell membrane</keyword>
<keyword evidence="5 7" id="KW-1133">Transmembrane helix</keyword>
<name>E6VT46_PSEA9</name>
<dbReference type="PANTHER" id="PTHR34584:SF1">
    <property type="entry name" value="NA(+)_H(+) ANTIPORTER SUBUNIT E1"/>
    <property type="match status" value="1"/>
</dbReference>
<evidence type="ECO:0000256" key="2">
    <source>
        <dbReference type="ARBA" id="ARBA00006228"/>
    </source>
</evidence>
<feature type="transmembrane region" description="Helical" evidence="7">
    <location>
        <begin position="26"/>
        <end position="44"/>
    </location>
</feature>
<protein>
    <submittedName>
        <fullName evidence="8">Cation antiporter</fullName>
    </submittedName>
</protein>
<dbReference type="RefSeq" id="WP_013514027.1">
    <property type="nucleotide sequence ID" value="NC_014844.1"/>
</dbReference>
<reference evidence="9" key="1">
    <citation type="submission" date="2010-12" db="EMBL/GenBank/DDBJ databases">
        <title>Complete sequence of Desulfovibrio aespoeensis Aspo-2.</title>
        <authorList>
            <consortium name="US DOE Joint Genome Institute"/>
            <person name="Lucas S."/>
            <person name="Copeland A."/>
            <person name="Lapidus A."/>
            <person name="Cheng J.-F."/>
            <person name="Goodwin L."/>
            <person name="Pitluck S."/>
            <person name="Chertkov O."/>
            <person name="Misra M."/>
            <person name="Detter J.C."/>
            <person name="Han C."/>
            <person name="Tapia R."/>
            <person name="Land M."/>
            <person name="Hauser L."/>
            <person name="Kyrpides N."/>
            <person name="Ivanova N."/>
            <person name="Ovchinnikova G."/>
            <person name="Pedersen K."/>
            <person name="Jagevall S."/>
            <person name="Hazen T."/>
            <person name="Woyke T."/>
        </authorList>
    </citation>
    <scope>NUCLEOTIDE SEQUENCE [LARGE SCALE GENOMIC DNA]</scope>
    <source>
        <strain evidence="9">ATCC 700646 / DSM 10631 / Aspo-2</strain>
    </source>
</reference>
<evidence type="ECO:0000313" key="9">
    <source>
        <dbReference type="Proteomes" id="UP000002191"/>
    </source>
</evidence>
<evidence type="ECO:0000313" key="8">
    <source>
        <dbReference type="EMBL" id="ADU62096.1"/>
    </source>
</evidence>
<dbReference type="Proteomes" id="UP000002191">
    <property type="component" value="Chromosome"/>
</dbReference>
<dbReference type="KEGG" id="das:Daes_1080"/>
<evidence type="ECO:0000256" key="6">
    <source>
        <dbReference type="ARBA" id="ARBA00023136"/>
    </source>
</evidence>
<gene>
    <name evidence="8" type="ordered locus">Daes_1080</name>
</gene>
<evidence type="ECO:0000256" key="1">
    <source>
        <dbReference type="ARBA" id="ARBA00004651"/>
    </source>
</evidence>
<organism evidence="8 9">
    <name type="scientific">Pseudodesulfovibrio aespoeensis (strain ATCC 700646 / DSM 10631 / Aspo-2)</name>
    <name type="common">Desulfovibrio aespoeensis</name>
    <dbReference type="NCBI Taxonomy" id="643562"/>
    <lineage>
        <taxon>Bacteria</taxon>
        <taxon>Pseudomonadati</taxon>
        <taxon>Thermodesulfobacteriota</taxon>
        <taxon>Desulfovibrionia</taxon>
        <taxon>Desulfovibrionales</taxon>
        <taxon>Desulfovibrionaceae</taxon>
    </lineage>
</organism>
<evidence type="ECO:0000256" key="4">
    <source>
        <dbReference type="ARBA" id="ARBA00022692"/>
    </source>
</evidence>